<accession>A0A7T5JNF4</accession>
<dbReference type="PANTHER" id="PTHR30514">
    <property type="entry name" value="GLUCOKINASE"/>
    <property type="match status" value="1"/>
</dbReference>
<dbReference type="KEGG" id="bcop:JD108_20210"/>
<gene>
    <name evidence="7" type="ORF">JD108_20210</name>
    <name evidence="8" type="ORF">KDJ56_20145</name>
</gene>
<keyword evidence="2" id="KW-0238">DNA-binding</keyword>
<dbReference type="InterPro" id="IPR009057">
    <property type="entry name" value="Homeodomain-like_sf"/>
</dbReference>
<dbReference type="EMBL" id="CP066308">
    <property type="protein sequence ID" value="QQE74129.1"/>
    <property type="molecule type" value="Genomic_DNA"/>
</dbReference>
<dbReference type="InterPro" id="IPR000281">
    <property type="entry name" value="HTH_RpiR"/>
</dbReference>
<feature type="domain" description="HTH rpiR-type" evidence="5">
    <location>
        <begin position="10"/>
        <end position="86"/>
    </location>
</feature>
<dbReference type="Proteomes" id="UP000677234">
    <property type="component" value="Chromosome"/>
</dbReference>
<protein>
    <submittedName>
        <fullName evidence="7">MurR/RpiR family transcriptional regulator</fullName>
    </submittedName>
</protein>
<proteinExistence type="predicted"/>
<name>A0A7T5JNF4_9BACL</name>
<evidence type="ECO:0000256" key="3">
    <source>
        <dbReference type="ARBA" id="ARBA00023163"/>
    </source>
</evidence>
<dbReference type="GO" id="GO:0003677">
    <property type="term" value="F:DNA binding"/>
    <property type="evidence" value="ECO:0007669"/>
    <property type="project" value="UniProtKB-KW"/>
</dbReference>
<evidence type="ECO:0000313" key="9">
    <source>
        <dbReference type="Proteomes" id="UP000595847"/>
    </source>
</evidence>
<organism evidence="7 9">
    <name type="scientific">Brevibacillus composti</name>
    <dbReference type="NCBI Taxonomy" id="2796470"/>
    <lineage>
        <taxon>Bacteria</taxon>
        <taxon>Bacillati</taxon>
        <taxon>Bacillota</taxon>
        <taxon>Bacilli</taxon>
        <taxon>Bacillales</taxon>
        <taxon>Paenibacillaceae</taxon>
        <taxon>Brevibacillus</taxon>
    </lineage>
</organism>
<dbReference type="AlphaFoldDB" id="A0A7T5JNF4"/>
<evidence type="ECO:0000259" key="6">
    <source>
        <dbReference type="PROSITE" id="PS51464"/>
    </source>
</evidence>
<dbReference type="InterPro" id="IPR035472">
    <property type="entry name" value="RpiR-like_SIS"/>
</dbReference>
<evidence type="ECO:0000313" key="10">
    <source>
        <dbReference type="Proteomes" id="UP000677234"/>
    </source>
</evidence>
<dbReference type="CDD" id="cd05013">
    <property type="entry name" value="SIS_RpiR"/>
    <property type="match status" value="1"/>
</dbReference>
<dbReference type="Gene3D" id="1.10.10.10">
    <property type="entry name" value="Winged helix-like DNA-binding domain superfamily/Winged helix DNA-binding domain"/>
    <property type="match status" value="1"/>
</dbReference>
<evidence type="ECO:0000256" key="2">
    <source>
        <dbReference type="ARBA" id="ARBA00023125"/>
    </source>
</evidence>
<dbReference type="PROSITE" id="PS51071">
    <property type="entry name" value="HTH_RPIR"/>
    <property type="match status" value="1"/>
</dbReference>
<keyword evidence="1" id="KW-0805">Transcription regulation</keyword>
<dbReference type="Pfam" id="PF01418">
    <property type="entry name" value="HTH_6"/>
    <property type="match status" value="1"/>
</dbReference>
<dbReference type="RefSeq" id="WP_198827717.1">
    <property type="nucleotide sequence ID" value="NZ_CP066308.1"/>
</dbReference>
<dbReference type="GO" id="GO:0003700">
    <property type="term" value="F:DNA-binding transcription factor activity"/>
    <property type="evidence" value="ECO:0007669"/>
    <property type="project" value="InterPro"/>
</dbReference>
<dbReference type="GO" id="GO:0097367">
    <property type="term" value="F:carbohydrate derivative binding"/>
    <property type="evidence" value="ECO:0007669"/>
    <property type="project" value="InterPro"/>
</dbReference>
<dbReference type="EMBL" id="CP073708">
    <property type="protein sequence ID" value="QUO41213.1"/>
    <property type="molecule type" value="Genomic_DNA"/>
</dbReference>
<feature type="domain" description="SIS" evidence="6">
    <location>
        <begin position="132"/>
        <end position="272"/>
    </location>
</feature>
<reference evidence="7 9" key="1">
    <citation type="submission" date="2020-12" db="EMBL/GenBank/DDBJ databases">
        <title>strain FJAT-54423T represents a novel species of the genus Brevibacillus.</title>
        <authorList>
            <person name="Tang R."/>
        </authorList>
    </citation>
    <scope>NUCLEOTIDE SEQUENCE [LARGE SCALE GENOMIC DNA]</scope>
    <source>
        <strain evidence="7 9">FJAT-54423</strain>
    </source>
</reference>
<dbReference type="GO" id="GO:1901135">
    <property type="term" value="P:carbohydrate derivative metabolic process"/>
    <property type="evidence" value="ECO:0007669"/>
    <property type="project" value="InterPro"/>
</dbReference>
<dbReference type="InterPro" id="IPR036388">
    <property type="entry name" value="WH-like_DNA-bd_sf"/>
</dbReference>
<dbReference type="Gene3D" id="3.40.50.10490">
    <property type="entry name" value="Glucose-6-phosphate isomerase like protein, domain 1"/>
    <property type="match status" value="1"/>
</dbReference>
<dbReference type="Pfam" id="PF01380">
    <property type="entry name" value="SIS"/>
    <property type="match status" value="1"/>
</dbReference>
<evidence type="ECO:0000256" key="4">
    <source>
        <dbReference type="SAM" id="Coils"/>
    </source>
</evidence>
<keyword evidence="10" id="KW-1185">Reference proteome</keyword>
<sequence length="290" mass="31987">MTKASTSIPQSVSVRIRAMYPQLSAKEQQIADYILSHPNEIIHLSITALSDLCECAEATIFRLCRRLNFQGYQALKIALASEVVHPLQNIHQEISPSDDAASLADKVFQADIETISDTLQLTKANADQLENVIDTLVKARRIEFYGNGGSGIIAQDGYHKFMRTGIPCMYHSDSHYQVMSASLLQPGDVVIGISHSGSNKDILEALKVAKDSGATVVAITSYGKSPLVKLADYSLFTSSRETAFRTEALSSRLAQLSLIDLLYIAVSFRRQEETVDNINKIRHSISLKRL</sequence>
<feature type="coiled-coil region" evidence="4">
    <location>
        <begin position="112"/>
        <end position="139"/>
    </location>
</feature>
<reference evidence="8" key="2">
    <citation type="submission" date="2021-04" db="EMBL/GenBank/DDBJ databases">
        <title>Brevibacillus composti FJAT-54423, complete genome.</title>
        <authorList>
            <person name="Tang R."/>
        </authorList>
    </citation>
    <scope>NUCLEOTIDE SEQUENCE</scope>
    <source>
        <strain evidence="8">FJAT-54424</strain>
    </source>
</reference>
<dbReference type="InterPro" id="IPR047640">
    <property type="entry name" value="RpiR-like"/>
</dbReference>
<evidence type="ECO:0000259" key="5">
    <source>
        <dbReference type="PROSITE" id="PS51071"/>
    </source>
</evidence>
<keyword evidence="3" id="KW-0804">Transcription</keyword>
<keyword evidence="4" id="KW-0175">Coiled coil</keyword>
<dbReference type="Proteomes" id="UP000595847">
    <property type="component" value="Chromosome"/>
</dbReference>
<dbReference type="InterPro" id="IPR046348">
    <property type="entry name" value="SIS_dom_sf"/>
</dbReference>
<dbReference type="SUPFAM" id="SSF46689">
    <property type="entry name" value="Homeodomain-like"/>
    <property type="match status" value="1"/>
</dbReference>
<dbReference type="PROSITE" id="PS51464">
    <property type="entry name" value="SIS"/>
    <property type="match status" value="1"/>
</dbReference>
<dbReference type="InterPro" id="IPR001347">
    <property type="entry name" value="SIS_dom"/>
</dbReference>
<evidence type="ECO:0000256" key="1">
    <source>
        <dbReference type="ARBA" id="ARBA00023015"/>
    </source>
</evidence>
<evidence type="ECO:0000313" key="7">
    <source>
        <dbReference type="EMBL" id="QQE74129.1"/>
    </source>
</evidence>
<evidence type="ECO:0000313" key="8">
    <source>
        <dbReference type="EMBL" id="QUO41213.1"/>
    </source>
</evidence>
<dbReference type="SUPFAM" id="SSF53697">
    <property type="entry name" value="SIS domain"/>
    <property type="match status" value="1"/>
</dbReference>
<dbReference type="PANTHER" id="PTHR30514:SF10">
    <property type="entry name" value="MURR_RPIR FAMILY TRANSCRIPTIONAL REGULATOR"/>
    <property type="match status" value="1"/>
</dbReference>